<feature type="binding site" evidence="5">
    <location>
        <position position="132"/>
    </location>
    <ligand>
        <name>(2E)-4-hydroxy-3-methylbut-2-enyl diphosphate</name>
        <dbReference type="ChEBI" id="CHEBI:128753"/>
    </ligand>
</feature>
<evidence type="ECO:0000256" key="5">
    <source>
        <dbReference type="HAMAP-Rule" id="MF_00191"/>
    </source>
</evidence>
<evidence type="ECO:0000256" key="3">
    <source>
        <dbReference type="ARBA" id="ARBA00023004"/>
    </source>
</evidence>
<dbReference type="Pfam" id="PF02401">
    <property type="entry name" value="LYTB"/>
    <property type="match status" value="1"/>
</dbReference>
<feature type="binding site" evidence="5">
    <location>
        <position position="229"/>
    </location>
    <ligand>
        <name>dimethylallyl diphosphate</name>
        <dbReference type="ChEBI" id="CHEBI:57623"/>
    </ligand>
</feature>
<dbReference type="PANTHER" id="PTHR30426:SF0">
    <property type="entry name" value="4-HYDROXY-3-METHYLBUT-2-ENYL DIPHOSPHATE REDUCTASE"/>
    <property type="match status" value="1"/>
</dbReference>
<feature type="binding site" evidence="5">
    <location>
        <position position="103"/>
    </location>
    <ligand>
        <name>[4Fe-4S] cluster</name>
        <dbReference type="ChEBI" id="CHEBI:49883"/>
    </ligand>
</feature>
<dbReference type="Gene3D" id="3.40.50.11270">
    <property type="match status" value="1"/>
</dbReference>
<comment type="catalytic activity">
    <reaction evidence="5">
        <text>dimethylallyl diphosphate + 2 oxidized [2Fe-2S]-[ferredoxin] + H2O = (2E)-4-hydroxy-3-methylbut-2-enyl diphosphate + 2 reduced [2Fe-2S]-[ferredoxin] + 2 H(+)</text>
        <dbReference type="Rhea" id="RHEA:24825"/>
        <dbReference type="Rhea" id="RHEA-COMP:10000"/>
        <dbReference type="Rhea" id="RHEA-COMP:10001"/>
        <dbReference type="ChEBI" id="CHEBI:15377"/>
        <dbReference type="ChEBI" id="CHEBI:15378"/>
        <dbReference type="ChEBI" id="CHEBI:33737"/>
        <dbReference type="ChEBI" id="CHEBI:33738"/>
        <dbReference type="ChEBI" id="CHEBI:57623"/>
        <dbReference type="ChEBI" id="CHEBI:128753"/>
        <dbReference type="EC" id="1.17.7.4"/>
    </reaction>
</comment>
<comment type="pathway">
    <text evidence="5">Isoprenoid biosynthesis; dimethylallyl diphosphate biosynthesis; dimethylallyl diphosphate from (2E)-4-hydroxy-3-methylbutenyl diphosphate: step 1/1.</text>
</comment>
<dbReference type="HAMAP" id="MF_00191">
    <property type="entry name" value="IspH"/>
    <property type="match status" value="1"/>
</dbReference>
<comment type="catalytic activity">
    <reaction evidence="5">
        <text>isopentenyl diphosphate + 2 oxidized [2Fe-2S]-[ferredoxin] + H2O = (2E)-4-hydroxy-3-methylbut-2-enyl diphosphate + 2 reduced [2Fe-2S]-[ferredoxin] + 2 H(+)</text>
        <dbReference type="Rhea" id="RHEA:24488"/>
        <dbReference type="Rhea" id="RHEA-COMP:10000"/>
        <dbReference type="Rhea" id="RHEA-COMP:10001"/>
        <dbReference type="ChEBI" id="CHEBI:15377"/>
        <dbReference type="ChEBI" id="CHEBI:15378"/>
        <dbReference type="ChEBI" id="CHEBI:33737"/>
        <dbReference type="ChEBI" id="CHEBI:33738"/>
        <dbReference type="ChEBI" id="CHEBI:128753"/>
        <dbReference type="ChEBI" id="CHEBI:128769"/>
        <dbReference type="EC" id="1.17.7.4"/>
    </reaction>
</comment>
<accession>A0A2H0W976</accession>
<protein>
    <recommendedName>
        <fullName evidence="5">4-hydroxy-3-methylbut-2-enyl diphosphate reductase</fullName>
        <shortName evidence="5">HMBPP reductase</shortName>
        <ecNumber evidence="5">1.17.7.4</ecNumber>
    </recommendedName>
</protein>
<dbReference type="UniPathway" id="UPA00056">
    <property type="reaction ID" value="UER00097"/>
</dbReference>
<feature type="binding site" evidence="5">
    <location>
        <position position="81"/>
    </location>
    <ligand>
        <name>dimethylallyl diphosphate</name>
        <dbReference type="ChEBI" id="CHEBI:57623"/>
    </ligand>
</feature>
<dbReference type="EMBL" id="PEZT01000015">
    <property type="protein sequence ID" value="PIS09224.1"/>
    <property type="molecule type" value="Genomic_DNA"/>
</dbReference>
<evidence type="ECO:0000313" key="6">
    <source>
        <dbReference type="EMBL" id="PIS09224.1"/>
    </source>
</evidence>
<feature type="binding site" evidence="5">
    <location>
        <position position="14"/>
    </location>
    <ligand>
        <name>[4Fe-4S] cluster</name>
        <dbReference type="ChEBI" id="CHEBI:49883"/>
    </ligand>
</feature>
<feature type="binding site" evidence="5">
    <location>
        <position position="47"/>
    </location>
    <ligand>
        <name>isopentenyl diphosphate</name>
        <dbReference type="ChEBI" id="CHEBI:128769"/>
    </ligand>
</feature>
<feature type="binding site" evidence="5">
    <location>
        <position position="227"/>
    </location>
    <ligand>
        <name>isopentenyl diphosphate</name>
        <dbReference type="ChEBI" id="CHEBI:128769"/>
    </ligand>
</feature>
<feature type="binding site" evidence="5">
    <location>
        <position position="228"/>
    </location>
    <ligand>
        <name>(2E)-4-hydroxy-3-methylbut-2-enyl diphosphate</name>
        <dbReference type="ChEBI" id="CHEBI:128753"/>
    </ligand>
</feature>
<dbReference type="CDD" id="cd13944">
    <property type="entry name" value="lytB_ispH"/>
    <property type="match status" value="1"/>
</dbReference>
<dbReference type="UniPathway" id="UPA00059">
    <property type="reaction ID" value="UER00105"/>
</dbReference>
<feature type="binding site" evidence="5">
    <location>
        <position position="228"/>
    </location>
    <ligand>
        <name>isopentenyl diphosphate</name>
        <dbReference type="ChEBI" id="CHEBI:128769"/>
    </ligand>
</feature>
<dbReference type="GO" id="GO:0016114">
    <property type="term" value="P:terpenoid biosynthetic process"/>
    <property type="evidence" value="ECO:0007669"/>
    <property type="project" value="UniProtKB-UniRule"/>
</dbReference>
<feature type="binding site" evidence="5">
    <location>
        <position position="229"/>
    </location>
    <ligand>
        <name>(2E)-4-hydroxy-3-methylbut-2-enyl diphosphate</name>
        <dbReference type="ChEBI" id="CHEBI:128753"/>
    </ligand>
</feature>
<feature type="binding site" evidence="5">
    <location>
        <position position="132"/>
    </location>
    <ligand>
        <name>isopentenyl diphosphate</name>
        <dbReference type="ChEBI" id="CHEBI:128769"/>
    </ligand>
</feature>
<dbReference type="EC" id="1.17.7.4" evidence="5"/>
<dbReference type="NCBIfam" id="TIGR00216">
    <property type="entry name" value="ispH_lytB"/>
    <property type="match status" value="1"/>
</dbReference>
<feature type="binding site" evidence="5">
    <location>
        <position position="227"/>
    </location>
    <ligand>
        <name>(2E)-4-hydroxy-3-methylbut-2-enyl diphosphate</name>
        <dbReference type="ChEBI" id="CHEBI:128753"/>
    </ligand>
</feature>
<feature type="binding site" evidence="5">
    <location>
        <position position="271"/>
    </location>
    <ligand>
        <name>(2E)-4-hydroxy-3-methylbut-2-enyl diphosphate</name>
        <dbReference type="ChEBI" id="CHEBI:128753"/>
    </ligand>
</feature>
<proteinExistence type="inferred from homology"/>
<feature type="binding site" evidence="5">
    <location>
        <position position="271"/>
    </location>
    <ligand>
        <name>isopentenyl diphosphate</name>
        <dbReference type="ChEBI" id="CHEBI:128769"/>
    </ligand>
</feature>
<feature type="binding site" evidence="5">
    <location>
        <position position="228"/>
    </location>
    <ligand>
        <name>dimethylallyl diphosphate</name>
        <dbReference type="ChEBI" id="CHEBI:57623"/>
    </ligand>
</feature>
<dbReference type="GO" id="GO:0050992">
    <property type="term" value="P:dimethylallyl diphosphate biosynthetic process"/>
    <property type="evidence" value="ECO:0007669"/>
    <property type="project" value="UniProtKB-UniRule"/>
</dbReference>
<dbReference type="InterPro" id="IPR003451">
    <property type="entry name" value="LytB/IspH"/>
</dbReference>
<gene>
    <name evidence="5 6" type="primary">ispH</name>
    <name evidence="6" type="ORF">COT75_02555</name>
</gene>
<name>A0A2H0W976_9BACT</name>
<dbReference type="AlphaFoldDB" id="A0A2H0W976"/>
<feature type="binding site" evidence="5">
    <location>
        <position position="271"/>
    </location>
    <ligand>
        <name>dimethylallyl diphosphate</name>
        <dbReference type="ChEBI" id="CHEBI:57623"/>
    </ligand>
</feature>
<dbReference type="GO" id="GO:0051745">
    <property type="term" value="F:4-hydroxy-3-methylbut-2-enyl diphosphate reductase activity"/>
    <property type="evidence" value="ECO:0007669"/>
    <property type="project" value="UniProtKB-UniRule"/>
</dbReference>
<reference evidence="7" key="1">
    <citation type="submission" date="2017-09" db="EMBL/GenBank/DDBJ databases">
        <title>Depth-based differentiation of microbial function through sediment-hosted aquifers and enrichment of novel symbionts in the deep terrestrial subsurface.</title>
        <authorList>
            <person name="Probst A.J."/>
            <person name="Ladd B."/>
            <person name="Jarett J.K."/>
            <person name="Geller-Mcgrath D.E."/>
            <person name="Sieber C.M.K."/>
            <person name="Emerson J.B."/>
            <person name="Anantharaman K."/>
            <person name="Thomas B.C."/>
            <person name="Malmstrom R."/>
            <person name="Stieglmeier M."/>
            <person name="Klingl A."/>
            <person name="Woyke T."/>
            <person name="Ryan C.M."/>
            <person name="Banfield J.F."/>
        </authorList>
    </citation>
    <scope>NUCLEOTIDE SEQUENCE [LARGE SCALE GENOMIC DNA]</scope>
</reference>
<feature type="binding site" evidence="5">
    <location>
        <position position="47"/>
    </location>
    <ligand>
        <name>dimethylallyl diphosphate</name>
        <dbReference type="ChEBI" id="CHEBI:57623"/>
    </ligand>
</feature>
<keyword evidence="4 5" id="KW-0411">Iron-sulfur</keyword>
<feature type="binding site" evidence="5">
    <location>
        <position position="81"/>
    </location>
    <ligand>
        <name>isopentenyl diphosphate</name>
        <dbReference type="ChEBI" id="CHEBI:128769"/>
    </ligand>
</feature>
<dbReference type="PANTHER" id="PTHR30426">
    <property type="entry name" value="4-HYDROXY-3-METHYLBUT-2-ENYL DIPHOSPHATE REDUCTASE"/>
    <property type="match status" value="1"/>
</dbReference>
<evidence type="ECO:0000256" key="1">
    <source>
        <dbReference type="ARBA" id="ARBA00022485"/>
    </source>
</evidence>
<keyword evidence="2 5" id="KW-0479">Metal-binding</keyword>
<feature type="binding site" evidence="5">
    <location>
        <position position="81"/>
    </location>
    <ligand>
        <name>(2E)-4-hydroxy-3-methylbut-2-enyl diphosphate</name>
        <dbReference type="ChEBI" id="CHEBI:128753"/>
    </ligand>
</feature>
<evidence type="ECO:0000256" key="2">
    <source>
        <dbReference type="ARBA" id="ARBA00022723"/>
    </source>
</evidence>
<dbReference type="GO" id="GO:0051539">
    <property type="term" value="F:4 iron, 4 sulfur cluster binding"/>
    <property type="evidence" value="ECO:0007669"/>
    <property type="project" value="UniProtKB-UniRule"/>
</dbReference>
<comment type="cofactor">
    <cofactor evidence="5">
        <name>[4Fe-4S] cluster</name>
        <dbReference type="ChEBI" id="CHEBI:49883"/>
    </cofactor>
    <text evidence="5">Binds 1 [4Fe-4S] cluster per subunit.</text>
</comment>
<feature type="binding site" evidence="5">
    <location>
        <position position="227"/>
    </location>
    <ligand>
        <name>dimethylallyl diphosphate</name>
        <dbReference type="ChEBI" id="CHEBI:57623"/>
    </ligand>
</feature>
<dbReference type="GO" id="GO:0019288">
    <property type="term" value="P:isopentenyl diphosphate biosynthetic process, methylerythritol 4-phosphate pathway"/>
    <property type="evidence" value="ECO:0007669"/>
    <property type="project" value="UniProtKB-UniRule"/>
</dbReference>
<dbReference type="Proteomes" id="UP000230093">
    <property type="component" value="Unassembled WGS sequence"/>
</dbReference>
<comment type="function">
    <text evidence="5">Catalyzes the conversion of 1-hydroxy-2-methyl-2-(E)-butenyl 4-diphosphate (HMBPP) into a mixture of isopentenyl diphosphate (IPP) and dimethylallyl diphosphate (DMAPP). Acts in the terminal step of the DOXP/MEP pathway for isoprenoid precursor biosynthesis.</text>
</comment>
<feature type="binding site" evidence="5">
    <location>
        <position position="171"/>
    </location>
    <ligand>
        <name>(2E)-4-hydroxy-3-methylbut-2-enyl diphosphate</name>
        <dbReference type="ChEBI" id="CHEBI:128753"/>
    </ligand>
</feature>
<comment type="caution">
    <text evidence="6">The sequence shown here is derived from an EMBL/GenBank/DDBJ whole genome shotgun (WGS) entry which is preliminary data.</text>
</comment>
<feature type="binding site" evidence="5">
    <location>
        <position position="47"/>
    </location>
    <ligand>
        <name>(2E)-4-hydroxy-3-methylbut-2-enyl diphosphate</name>
        <dbReference type="ChEBI" id="CHEBI:128753"/>
    </ligand>
</feature>
<comment type="pathway">
    <text evidence="5">Isoprenoid biosynthesis; isopentenyl diphosphate biosynthesis via DXP pathway; isopentenyl diphosphate from 1-deoxy-D-xylulose 5-phosphate: step 6/6.</text>
</comment>
<feature type="binding site" evidence="5">
    <location>
        <position position="132"/>
    </location>
    <ligand>
        <name>dimethylallyl diphosphate</name>
        <dbReference type="ChEBI" id="CHEBI:57623"/>
    </ligand>
</feature>
<sequence>MSIKVVIAEPHGYCGNDNFGVQRAVRLAQKTARKQPGKTYLLGEIVHNQHVVSRLEKKYGLKTVQRIKDIPKGSMVIIRAHGVTPSVYQQAEKKGLNIIDATCPLVVQVHKEVKRLAAEGRQILYIASSKNHDEAVGVVGEAPKAVILTTLDELDKIKLKNPQKTIVLTQTTLSVLETQKKLNRFKAKYPEVEIKPHICLATSQRQKSAIELAKRIGFVIIVGHPTSSNSNRLKEVAQTAGAKTYIVDTDKELRPEWFKGIFEVAVSSGASTPEWLLKKVIKKIKNF</sequence>
<dbReference type="Gene3D" id="3.40.1010.20">
    <property type="entry name" value="4-hydroxy-3-methylbut-2-enyl diphosphate reductase, catalytic domain"/>
    <property type="match status" value="2"/>
</dbReference>
<keyword evidence="5" id="KW-0414">Isoprene biosynthesis</keyword>
<keyword evidence="1 5" id="KW-0004">4Fe-4S</keyword>
<keyword evidence="3 5" id="KW-0408">Iron</keyword>
<feature type="binding site" evidence="5">
    <location>
        <position position="199"/>
    </location>
    <ligand>
        <name>[4Fe-4S] cluster</name>
        <dbReference type="ChEBI" id="CHEBI:49883"/>
    </ligand>
</feature>
<evidence type="ECO:0000256" key="4">
    <source>
        <dbReference type="ARBA" id="ARBA00023014"/>
    </source>
</evidence>
<organism evidence="6 7">
    <name type="scientific">Candidatus Beckwithbacteria bacterium CG10_big_fil_rev_8_21_14_0_10_34_10</name>
    <dbReference type="NCBI Taxonomy" id="1974495"/>
    <lineage>
        <taxon>Bacteria</taxon>
        <taxon>Candidatus Beckwithiibacteriota</taxon>
    </lineage>
</organism>
<evidence type="ECO:0000313" key="7">
    <source>
        <dbReference type="Proteomes" id="UP000230093"/>
    </source>
</evidence>
<feature type="active site" description="Proton donor" evidence="5">
    <location>
        <position position="134"/>
    </location>
</feature>
<comment type="similarity">
    <text evidence="5">Belongs to the IspH family.</text>
</comment>
<keyword evidence="5" id="KW-0560">Oxidoreductase</keyword>
<dbReference type="GO" id="GO:0046872">
    <property type="term" value="F:metal ion binding"/>
    <property type="evidence" value="ECO:0007669"/>
    <property type="project" value="UniProtKB-KW"/>
</dbReference>
<feature type="binding site" evidence="5">
    <location>
        <position position="229"/>
    </location>
    <ligand>
        <name>isopentenyl diphosphate</name>
        <dbReference type="ChEBI" id="CHEBI:128769"/>
    </ligand>
</feature>